<evidence type="ECO:0000256" key="3">
    <source>
        <dbReference type="ARBA" id="ARBA00022448"/>
    </source>
</evidence>
<dbReference type="InterPro" id="IPR019529">
    <property type="entry name" value="Syntaxin-18_N"/>
</dbReference>
<dbReference type="EMBL" id="CP119943">
    <property type="protein sequence ID" value="WFC97701.1"/>
    <property type="molecule type" value="Genomic_DNA"/>
</dbReference>
<sequence length="373" mass="42360">MRRKEDVPCVDRTTIFREALQRYEAEVTKPQDPLKLSPAQLKQREAAKSWTKEAYNIKRHISALYAFLAVIRRPYLDLTSRHRSRPAGISDNDNDIKGESAMLDDSFAKWRHIQSLTDAERDEIDFHVKLVVKQCLERVEELERGELLRKQAVDRAIGSHSKAGFASLNLLRGGALAKQRAQSNAIHAYHIAVTRYLSEQLAKASTIQTTLQQRRIEAQQQRHRKLADGVQGNTNQLNKLSTNGPVLRGTVGSLSQSGQEDVVNTMSKEQVQIYEEEASALMQSLQSELQAVHVAEQQLHDISELQTRIMQHLQQQNEQTSQLQTEAASHGEQVTSGNIQLRKAKERNRAANRYLSMFFIISGILLLLMHWIG</sequence>
<dbReference type="PANTHER" id="PTHR15959:SF0">
    <property type="entry name" value="SYNTAXIN-18"/>
    <property type="match status" value="1"/>
</dbReference>
<evidence type="ECO:0000313" key="12">
    <source>
        <dbReference type="Proteomes" id="UP001219567"/>
    </source>
</evidence>
<dbReference type="Gene3D" id="1.20.5.110">
    <property type="match status" value="1"/>
</dbReference>
<keyword evidence="5" id="KW-0653">Protein transport</keyword>
<dbReference type="GO" id="GO:0005783">
    <property type="term" value="C:endoplasmic reticulum"/>
    <property type="evidence" value="ECO:0007669"/>
    <property type="project" value="TreeGrafter"/>
</dbReference>
<keyword evidence="7" id="KW-0175">Coiled coil</keyword>
<evidence type="ECO:0000256" key="5">
    <source>
        <dbReference type="ARBA" id="ARBA00022927"/>
    </source>
</evidence>
<dbReference type="GO" id="GO:0006890">
    <property type="term" value="P:retrograde vesicle-mediated transport, Golgi to endoplasmic reticulum"/>
    <property type="evidence" value="ECO:0007669"/>
    <property type="project" value="TreeGrafter"/>
</dbReference>
<feature type="domain" description="SNARE-complex protein Syntaxin-18 N-terminal" evidence="10">
    <location>
        <begin position="11"/>
        <end position="95"/>
    </location>
</feature>
<keyword evidence="3" id="KW-0813">Transport</keyword>
<dbReference type="Proteomes" id="UP001219567">
    <property type="component" value="Chromosome 1"/>
</dbReference>
<reference evidence="11 12" key="1">
    <citation type="submission" date="2023-03" db="EMBL/GenBank/DDBJ databases">
        <title>Mating type loci evolution in Malassezia.</title>
        <authorList>
            <person name="Coelho M.A."/>
        </authorList>
    </citation>
    <scope>NUCLEOTIDE SEQUENCE [LARGE SCALE GENOMIC DNA]</scope>
    <source>
        <strain evidence="11 12">CBS 9725</strain>
    </source>
</reference>
<gene>
    <name evidence="11" type="ORF">MYAM1_000420</name>
</gene>
<keyword evidence="12" id="KW-1185">Reference proteome</keyword>
<keyword evidence="4 9" id="KW-0812">Transmembrane</keyword>
<keyword evidence="8 9" id="KW-0472">Membrane</keyword>
<evidence type="ECO:0000256" key="6">
    <source>
        <dbReference type="ARBA" id="ARBA00022989"/>
    </source>
</evidence>
<evidence type="ECO:0000259" key="10">
    <source>
        <dbReference type="Pfam" id="PF10496"/>
    </source>
</evidence>
<protein>
    <recommendedName>
        <fullName evidence="10">SNARE-complex protein Syntaxin-18 N-terminal domain-containing protein</fullName>
    </recommendedName>
</protein>
<dbReference type="AlphaFoldDB" id="A0AAJ5YRY4"/>
<comment type="subcellular location">
    <subcellularLocation>
        <location evidence="1">Membrane</location>
        <topology evidence="1">Single-pass type IV membrane protein</topology>
    </subcellularLocation>
</comment>
<evidence type="ECO:0000256" key="4">
    <source>
        <dbReference type="ARBA" id="ARBA00022692"/>
    </source>
</evidence>
<accession>A0AAJ5YRY4</accession>
<comment type="similarity">
    <text evidence="2">Belongs to the syntaxin family.</text>
</comment>
<evidence type="ECO:0000256" key="9">
    <source>
        <dbReference type="SAM" id="Phobius"/>
    </source>
</evidence>
<organism evidence="11 12">
    <name type="scientific">Malassezia yamatoensis</name>
    <dbReference type="NCBI Taxonomy" id="253288"/>
    <lineage>
        <taxon>Eukaryota</taxon>
        <taxon>Fungi</taxon>
        <taxon>Dikarya</taxon>
        <taxon>Basidiomycota</taxon>
        <taxon>Ustilaginomycotina</taxon>
        <taxon>Malasseziomycetes</taxon>
        <taxon>Malasseziales</taxon>
        <taxon>Malasseziaceae</taxon>
        <taxon>Malassezia</taxon>
    </lineage>
</organism>
<proteinExistence type="inferred from homology"/>
<dbReference type="GO" id="GO:0031201">
    <property type="term" value="C:SNARE complex"/>
    <property type="evidence" value="ECO:0007669"/>
    <property type="project" value="TreeGrafter"/>
</dbReference>
<dbReference type="GO" id="GO:0015031">
    <property type="term" value="P:protein transport"/>
    <property type="evidence" value="ECO:0007669"/>
    <property type="project" value="UniProtKB-KW"/>
</dbReference>
<keyword evidence="6 9" id="KW-1133">Transmembrane helix</keyword>
<evidence type="ECO:0000256" key="7">
    <source>
        <dbReference type="ARBA" id="ARBA00023054"/>
    </source>
</evidence>
<evidence type="ECO:0000256" key="1">
    <source>
        <dbReference type="ARBA" id="ARBA00004211"/>
    </source>
</evidence>
<feature type="transmembrane region" description="Helical" evidence="9">
    <location>
        <begin position="354"/>
        <end position="372"/>
    </location>
</feature>
<evidence type="ECO:0000256" key="2">
    <source>
        <dbReference type="ARBA" id="ARBA00009063"/>
    </source>
</evidence>
<name>A0AAJ5YRY4_9BASI</name>
<evidence type="ECO:0000313" key="11">
    <source>
        <dbReference type="EMBL" id="WFC97701.1"/>
    </source>
</evidence>
<dbReference type="Pfam" id="PF10496">
    <property type="entry name" value="Syntaxin-18_N"/>
    <property type="match status" value="1"/>
</dbReference>
<dbReference type="PANTHER" id="PTHR15959">
    <property type="entry name" value="SYNTAXIN-18"/>
    <property type="match status" value="1"/>
</dbReference>
<evidence type="ECO:0000256" key="8">
    <source>
        <dbReference type="ARBA" id="ARBA00023136"/>
    </source>
</evidence>